<protein>
    <submittedName>
        <fullName evidence="3">Serine-protein kinase RsbW</fullName>
    </submittedName>
</protein>
<dbReference type="InterPro" id="IPR003594">
    <property type="entry name" value="HATPase_dom"/>
</dbReference>
<gene>
    <name evidence="3" type="ORF">Q31a_33190</name>
</gene>
<evidence type="ECO:0000256" key="1">
    <source>
        <dbReference type="ARBA" id="ARBA00022527"/>
    </source>
</evidence>
<dbReference type="Gene3D" id="3.30.565.10">
    <property type="entry name" value="Histidine kinase-like ATPase, C-terminal domain"/>
    <property type="match status" value="1"/>
</dbReference>
<evidence type="ECO:0000313" key="3">
    <source>
        <dbReference type="EMBL" id="QDV24997.1"/>
    </source>
</evidence>
<dbReference type="PANTHER" id="PTHR35526:SF3">
    <property type="entry name" value="ANTI-SIGMA-F FACTOR RSBW"/>
    <property type="match status" value="1"/>
</dbReference>
<dbReference type="Pfam" id="PF13581">
    <property type="entry name" value="HATPase_c_2"/>
    <property type="match status" value="1"/>
</dbReference>
<dbReference type="AlphaFoldDB" id="A0A518G8S8"/>
<dbReference type="InterPro" id="IPR050267">
    <property type="entry name" value="Anti-sigma-factor_SerPK"/>
</dbReference>
<feature type="domain" description="Histidine kinase/HSP90-like ATPase" evidence="2">
    <location>
        <begin position="24"/>
        <end position="136"/>
    </location>
</feature>
<name>A0A518G8S8_9BACT</name>
<evidence type="ECO:0000313" key="4">
    <source>
        <dbReference type="Proteomes" id="UP000318017"/>
    </source>
</evidence>
<organism evidence="3 4">
    <name type="scientific">Aureliella helgolandensis</name>
    <dbReference type="NCBI Taxonomy" id="2527968"/>
    <lineage>
        <taxon>Bacteria</taxon>
        <taxon>Pseudomonadati</taxon>
        <taxon>Planctomycetota</taxon>
        <taxon>Planctomycetia</taxon>
        <taxon>Pirellulales</taxon>
        <taxon>Pirellulaceae</taxon>
        <taxon>Aureliella</taxon>
    </lineage>
</organism>
<dbReference type="Proteomes" id="UP000318017">
    <property type="component" value="Chromosome"/>
</dbReference>
<dbReference type="RefSeq" id="WP_145079491.1">
    <property type="nucleotide sequence ID" value="NZ_CP036298.1"/>
</dbReference>
<dbReference type="InterPro" id="IPR036890">
    <property type="entry name" value="HATPase_C_sf"/>
</dbReference>
<evidence type="ECO:0000259" key="2">
    <source>
        <dbReference type="Pfam" id="PF13581"/>
    </source>
</evidence>
<keyword evidence="3" id="KW-0808">Transferase</keyword>
<dbReference type="KEGG" id="ahel:Q31a_33190"/>
<dbReference type="EMBL" id="CP036298">
    <property type="protein sequence ID" value="QDV24997.1"/>
    <property type="molecule type" value="Genomic_DNA"/>
</dbReference>
<keyword evidence="4" id="KW-1185">Reference proteome</keyword>
<dbReference type="CDD" id="cd16936">
    <property type="entry name" value="HATPase_RsbW-like"/>
    <property type="match status" value="1"/>
</dbReference>
<dbReference type="PANTHER" id="PTHR35526">
    <property type="entry name" value="ANTI-SIGMA-F FACTOR RSBW-RELATED"/>
    <property type="match status" value="1"/>
</dbReference>
<dbReference type="OrthoDB" id="9792240at2"/>
<dbReference type="GO" id="GO:0004674">
    <property type="term" value="F:protein serine/threonine kinase activity"/>
    <property type="evidence" value="ECO:0007669"/>
    <property type="project" value="UniProtKB-KW"/>
</dbReference>
<reference evidence="3 4" key="1">
    <citation type="submission" date="2019-02" db="EMBL/GenBank/DDBJ databases">
        <title>Deep-cultivation of Planctomycetes and their phenomic and genomic characterization uncovers novel biology.</title>
        <authorList>
            <person name="Wiegand S."/>
            <person name="Jogler M."/>
            <person name="Boedeker C."/>
            <person name="Pinto D."/>
            <person name="Vollmers J."/>
            <person name="Rivas-Marin E."/>
            <person name="Kohn T."/>
            <person name="Peeters S.H."/>
            <person name="Heuer A."/>
            <person name="Rast P."/>
            <person name="Oberbeckmann S."/>
            <person name="Bunk B."/>
            <person name="Jeske O."/>
            <person name="Meyerdierks A."/>
            <person name="Storesund J.E."/>
            <person name="Kallscheuer N."/>
            <person name="Luecker S."/>
            <person name="Lage O.M."/>
            <person name="Pohl T."/>
            <person name="Merkel B.J."/>
            <person name="Hornburger P."/>
            <person name="Mueller R.-W."/>
            <person name="Bruemmer F."/>
            <person name="Labrenz M."/>
            <person name="Spormann A.M."/>
            <person name="Op den Camp H."/>
            <person name="Overmann J."/>
            <person name="Amann R."/>
            <person name="Jetten M.S.M."/>
            <person name="Mascher T."/>
            <person name="Medema M.H."/>
            <person name="Devos D.P."/>
            <person name="Kaster A.-K."/>
            <person name="Ovreas L."/>
            <person name="Rohde M."/>
            <person name="Galperin M.Y."/>
            <person name="Jogler C."/>
        </authorList>
    </citation>
    <scope>NUCLEOTIDE SEQUENCE [LARGE SCALE GENOMIC DNA]</scope>
    <source>
        <strain evidence="3 4">Q31a</strain>
    </source>
</reference>
<keyword evidence="3" id="KW-0418">Kinase</keyword>
<keyword evidence="1" id="KW-0723">Serine/threonine-protein kinase</keyword>
<sequence>MAEPAWTWSFRRRIPSSRDVGHEVIELLLQALTDNRWDGRDYFHVQLAAEEAMVNAVTHGNQEAPDKSIELEFHVSPEMVYLRFRDEGKGFCADSLPDPREDDYLECTNGRGVMLIREVMTRVEYNACGNEVTMYKQRSAETTEAG</sequence>
<proteinExistence type="predicted"/>
<accession>A0A518G8S8</accession>
<dbReference type="SUPFAM" id="SSF55874">
    <property type="entry name" value="ATPase domain of HSP90 chaperone/DNA topoisomerase II/histidine kinase"/>
    <property type="match status" value="1"/>
</dbReference>